<keyword evidence="7" id="KW-0460">Magnesium</keyword>
<evidence type="ECO:0000313" key="9">
    <source>
        <dbReference type="EMBL" id="OKZ08770.1"/>
    </source>
</evidence>
<proteinExistence type="predicted"/>
<keyword evidence="3" id="KW-0548">Nucleotidyltransferase</keyword>
<dbReference type="Proteomes" id="UP000186685">
    <property type="component" value="Unassembled WGS sequence"/>
</dbReference>
<organism evidence="10 12">
    <name type="scientific">Phocaeicola plebeius</name>
    <dbReference type="NCBI Taxonomy" id="310297"/>
    <lineage>
        <taxon>Bacteria</taxon>
        <taxon>Pseudomonadati</taxon>
        <taxon>Bacteroidota</taxon>
        <taxon>Bacteroidia</taxon>
        <taxon>Bacteroidales</taxon>
        <taxon>Bacteroidaceae</taxon>
        <taxon>Phocaeicola</taxon>
    </lineage>
</organism>
<name>A0A1Q6GC39_9BACT</name>
<keyword evidence="5" id="KW-0547">Nucleotide-binding</keyword>
<gene>
    <name evidence="9" type="ORF">BHV76_09720</name>
    <name evidence="10" type="ORF">DWZ34_04240</name>
</gene>
<dbReference type="GO" id="GO:0046872">
    <property type="term" value="F:metal ion binding"/>
    <property type="evidence" value="ECO:0007669"/>
    <property type="project" value="UniProtKB-KW"/>
</dbReference>
<dbReference type="Proteomes" id="UP000285109">
    <property type="component" value="Unassembled WGS sequence"/>
</dbReference>
<dbReference type="CDD" id="cd05403">
    <property type="entry name" value="NT_KNTase_like"/>
    <property type="match status" value="1"/>
</dbReference>
<evidence type="ECO:0000256" key="6">
    <source>
        <dbReference type="ARBA" id="ARBA00022840"/>
    </source>
</evidence>
<accession>A0A1Q6GC39</accession>
<evidence type="ECO:0000256" key="5">
    <source>
        <dbReference type="ARBA" id="ARBA00022741"/>
    </source>
</evidence>
<keyword evidence="6" id="KW-0067">ATP-binding</keyword>
<protein>
    <submittedName>
        <fullName evidence="10">Nucleotidyltransferase</fullName>
    </submittedName>
</protein>
<evidence type="ECO:0000313" key="11">
    <source>
        <dbReference type="Proteomes" id="UP000186685"/>
    </source>
</evidence>
<dbReference type="Gene3D" id="3.30.460.10">
    <property type="entry name" value="Beta Polymerase, domain 2"/>
    <property type="match status" value="1"/>
</dbReference>
<dbReference type="AlphaFoldDB" id="A0A1Q6GC39"/>
<evidence type="ECO:0000256" key="4">
    <source>
        <dbReference type="ARBA" id="ARBA00022723"/>
    </source>
</evidence>
<dbReference type="RefSeq" id="WP_118027776.1">
    <property type="nucleotide sequence ID" value="NZ_CATVWJ010000008.1"/>
</dbReference>
<dbReference type="Pfam" id="PF18765">
    <property type="entry name" value="Polbeta"/>
    <property type="match status" value="1"/>
</dbReference>
<evidence type="ECO:0000259" key="8">
    <source>
        <dbReference type="Pfam" id="PF18765"/>
    </source>
</evidence>
<feature type="domain" description="Polymerase beta nucleotidyltransferase" evidence="8">
    <location>
        <begin position="19"/>
        <end position="96"/>
    </location>
</feature>
<evidence type="ECO:0000313" key="12">
    <source>
        <dbReference type="Proteomes" id="UP000285109"/>
    </source>
</evidence>
<dbReference type="InterPro" id="IPR043519">
    <property type="entry name" value="NT_sf"/>
</dbReference>
<dbReference type="PANTHER" id="PTHR33571:SF14">
    <property type="entry name" value="PROTEIN ADENYLYLTRANSFERASE MJ0435-RELATED"/>
    <property type="match status" value="1"/>
</dbReference>
<evidence type="ECO:0000256" key="7">
    <source>
        <dbReference type="ARBA" id="ARBA00022842"/>
    </source>
</evidence>
<dbReference type="SUPFAM" id="SSF81301">
    <property type="entry name" value="Nucleotidyltransferase"/>
    <property type="match status" value="1"/>
</dbReference>
<evidence type="ECO:0000256" key="2">
    <source>
        <dbReference type="ARBA" id="ARBA00022679"/>
    </source>
</evidence>
<dbReference type="EMBL" id="QRQK01000006">
    <property type="protein sequence ID" value="RHM99341.1"/>
    <property type="molecule type" value="Genomic_DNA"/>
</dbReference>
<comment type="caution">
    <text evidence="10">The sequence shown here is derived from an EMBL/GenBank/DDBJ whole genome shotgun (WGS) entry which is preliminary data.</text>
</comment>
<comment type="cofactor">
    <cofactor evidence="1">
        <name>Mg(2+)</name>
        <dbReference type="ChEBI" id="CHEBI:18420"/>
    </cofactor>
</comment>
<reference evidence="9 11" key="1">
    <citation type="journal article" date="2016" name="Nat. Biotechnol.">
        <title>Measurement of bacterial replication rates in microbial communities.</title>
        <authorList>
            <person name="Brown C.T."/>
            <person name="Olm M.R."/>
            <person name="Thomas B.C."/>
            <person name="Banfield J.F."/>
        </authorList>
    </citation>
    <scope>NUCLEOTIDE SEQUENCE [LARGE SCALE GENOMIC DNA]</scope>
    <source>
        <strain evidence="9">45_130</strain>
    </source>
</reference>
<keyword evidence="2 10" id="KW-0808">Transferase</keyword>
<dbReference type="GO" id="GO:0005524">
    <property type="term" value="F:ATP binding"/>
    <property type="evidence" value="ECO:0007669"/>
    <property type="project" value="UniProtKB-KW"/>
</dbReference>
<evidence type="ECO:0000256" key="1">
    <source>
        <dbReference type="ARBA" id="ARBA00001946"/>
    </source>
</evidence>
<dbReference type="InterPro" id="IPR052038">
    <property type="entry name" value="Type-VII_TA_antitoxin"/>
</dbReference>
<reference evidence="10 12" key="2">
    <citation type="submission" date="2018-08" db="EMBL/GenBank/DDBJ databases">
        <title>A genome reference for cultivated species of the human gut microbiota.</title>
        <authorList>
            <person name="Zou Y."/>
            <person name="Xue W."/>
            <person name="Luo G."/>
        </authorList>
    </citation>
    <scope>NUCLEOTIDE SEQUENCE [LARGE SCALE GENOMIC DNA]</scope>
    <source>
        <strain evidence="10 12">AF31-28B-AC</strain>
    </source>
</reference>
<dbReference type="GO" id="GO:0016779">
    <property type="term" value="F:nucleotidyltransferase activity"/>
    <property type="evidence" value="ECO:0007669"/>
    <property type="project" value="UniProtKB-KW"/>
</dbReference>
<dbReference type="InterPro" id="IPR041633">
    <property type="entry name" value="Polbeta"/>
</dbReference>
<sequence>MVSTTDIIDRLKIFKAQSASKYKIKFMGLFGSYARQQQDEKSDVDVFICLQEPDFFVMEQIKEELEVLLHSSIDLVNFRESLRPTLKKNILKDAIYI</sequence>
<dbReference type="EMBL" id="MNQR01000030">
    <property type="protein sequence ID" value="OKZ08770.1"/>
    <property type="molecule type" value="Genomic_DNA"/>
</dbReference>
<dbReference type="PANTHER" id="PTHR33571">
    <property type="entry name" value="SSL8005 PROTEIN"/>
    <property type="match status" value="1"/>
</dbReference>
<keyword evidence="4" id="KW-0479">Metal-binding</keyword>
<evidence type="ECO:0000256" key="3">
    <source>
        <dbReference type="ARBA" id="ARBA00022695"/>
    </source>
</evidence>
<evidence type="ECO:0000313" key="10">
    <source>
        <dbReference type="EMBL" id="RHM99341.1"/>
    </source>
</evidence>